<dbReference type="RefSeq" id="WP_390213734.1">
    <property type="nucleotide sequence ID" value="NZ_JBHLXJ010000016.1"/>
</dbReference>
<dbReference type="InterPro" id="IPR007055">
    <property type="entry name" value="BON_dom"/>
</dbReference>
<organism evidence="2 3">
    <name type="scientific">Undibacterium danionis</name>
    <dbReference type="NCBI Taxonomy" id="1812100"/>
    <lineage>
        <taxon>Bacteria</taxon>
        <taxon>Pseudomonadati</taxon>
        <taxon>Pseudomonadota</taxon>
        <taxon>Betaproteobacteria</taxon>
        <taxon>Burkholderiales</taxon>
        <taxon>Oxalobacteraceae</taxon>
        <taxon>Undibacterium</taxon>
    </lineage>
</organism>
<dbReference type="InterPro" id="IPR051686">
    <property type="entry name" value="Lipoprotein_DolP"/>
</dbReference>
<sequence>MSKSVWNPLAKRLVRPLLVLSLSSAALVSLQGCVAVVVGGAVMGTLAATDRRTFGAQTEDKAIVLKGEAAIRRVLGDAAHVNVNSFNRRALLTGEVADEAAKAAAEREVRAVQGVTAVQNEIVVAGLSNFSSRSSDTVITTKVKASFVDTKDLYGSAFKVVTEASTVYLMGRVTHREGDLAARVAAGVNGVRKVVKVYEYITEDELKSMTATPSKVDLNEDNK</sequence>
<evidence type="ECO:0000313" key="3">
    <source>
        <dbReference type="Proteomes" id="UP001589844"/>
    </source>
</evidence>
<dbReference type="SMART" id="SM00749">
    <property type="entry name" value="BON"/>
    <property type="match status" value="2"/>
</dbReference>
<accession>A0ABV6IH26</accession>
<proteinExistence type="predicted"/>
<dbReference type="PROSITE" id="PS51257">
    <property type="entry name" value="PROKAR_LIPOPROTEIN"/>
    <property type="match status" value="1"/>
</dbReference>
<protein>
    <submittedName>
        <fullName evidence="2">BON domain-containing protein</fullName>
    </submittedName>
</protein>
<feature type="domain" description="BON" evidence="1">
    <location>
        <begin position="59"/>
        <end position="126"/>
    </location>
</feature>
<dbReference type="Gene3D" id="3.30.1340.30">
    <property type="match status" value="1"/>
</dbReference>
<dbReference type="EMBL" id="JBHLXJ010000016">
    <property type="protein sequence ID" value="MFC0351139.1"/>
    <property type="molecule type" value="Genomic_DNA"/>
</dbReference>
<dbReference type="InterPro" id="IPR014004">
    <property type="entry name" value="Transpt-assoc_nodulatn_dom_bac"/>
</dbReference>
<name>A0ABV6IH26_9BURK</name>
<reference evidence="2 3" key="1">
    <citation type="submission" date="2024-09" db="EMBL/GenBank/DDBJ databases">
        <authorList>
            <person name="Sun Q."/>
            <person name="Mori K."/>
        </authorList>
    </citation>
    <scope>NUCLEOTIDE SEQUENCE [LARGE SCALE GENOMIC DNA]</scope>
    <source>
        <strain evidence="2 3">CCM 8677</strain>
    </source>
</reference>
<dbReference type="PANTHER" id="PTHR34606">
    <property type="entry name" value="BON DOMAIN-CONTAINING PROTEIN"/>
    <property type="match status" value="1"/>
</dbReference>
<dbReference type="Pfam" id="PF04972">
    <property type="entry name" value="BON"/>
    <property type="match status" value="2"/>
</dbReference>
<gene>
    <name evidence="2" type="ORF">ACFFJH_15075</name>
</gene>
<dbReference type="PROSITE" id="PS50914">
    <property type="entry name" value="BON"/>
    <property type="match status" value="2"/>
</dbReference>
<evidence type="ECO:0000259" key="1">
    <source>
        <dbReference type="PROSITE" id="PS50914"/>
    </source>
</evidence>
<dbReference type="PANTHER" id="PTHR34606:SF15">
    <property type="entry name" value="BON DOMAIN-CONTAINING PROTEIN"/>
    <property type="match status" value="1"/>
</dbReference>
<dbReference type="Proteomes" id="UP001589844">
    <property type="component" value="Unassembled WGS sequence"/>
</dbReference>
<feature type="domain" description="BON" evidence="1">
    <location>
        <begin position="135"/>
        <end position="205"/>
    </location>
</feature>
<comment type="caution">
    <text evidence="2">The sequence shown here is derived from an EMBL/GenBank/DDBJ whole genome shotgun (WGS) entry which is preliminary data.</text>
</comment>
<keyword evidence="3" id="KW-1185">Reference proteome</keyword>
<evidence type="ECO:0000313" key="2">
    <source>
        <dbReference type="EMBL" id="MFC0351139.1"/>
    </source>
</evidence>